<dbReference type="AlphaFoldDB" id="A0A2H6CWI8"/>
<evidence type="ECO:0000313" key="2">
    <source>
        <dbReference type="Proteomes" id="UP000236214"/>
    </source>
</evidence>
<accession>A0A2H6CWI8</accession>
<protein>
    <submittedName>
        <fullName evidence="1">Uncharacterized protein</fullName>
    </submittedName>
</protein>
<gene>
    <name evidence="1" type="ORF">TEHN7118_2162</name>
</gene>
<sequence>MWRCKFETFKTFKIIPSNIKGLCCLVDGGGESKNSDPLRIRMASVRQLFLKVLLSLTQGGYDVKPDGSDDKEVLKM</sequence>
<reference evidence="1 2" key="1">
    <citation type="submission" date="2016-05" db="EMBL/GenBank/DDBJ databases">
        <title>Whole genome sequencing of Tetragenococcus halophilus subsp. halophilus NISL 7118.</title>
        <authorList>
            <person name="Shiwa Y."/>
            <person name="Nishimura I."/>
            <person name="Yoshikawa H."/>
            <person name="Koyama Y."/>
            <person name="Oguma T."/>
        </authorList>
    </citation>
    <scope>NUCLEOTIDE SEQUENCE [LARGE SCALE GENOMIC DNA]</scope>
    <source>
        <strain evidence="1 2">NISL 7118</strain>
    </source>
</reference>
<proteinExistence type="predicted"/>
<organism evidence="1 2">
    <name type="scientific">Tetragenococcus halophilus subsp. halophilus</name>
    <dbReference type="NCBI Taxonomy" id="1513897"/>
    <lineage>
        <taxon>Bacteria</taxon>
        <taxon>Bacillati</taxon>
        <taxon>Bacillota</taxon>
        <taxon>Bacilli</taxon>
        <taxon>Lactobacillales</taxon>
        <taxon>Enterococcaceae</taxon>
        <taxon>Tetragenococcus</taxon>
    </lineage>
</organism>
<dbReference type="EMBL" id="BDEC01000207">
    <property type="protein sequence ID" value="GBD69356.1"/>
    <property type="molecule type" value="Genomic_DNA"/>
</dbReference>
<name>A0A2H6CWI8_TETHA</name>
<keyword evidence="2" id="KW-1185">Reference proteome</keyword>
<evidence type="ECO:0000313" key="1">
    <source>
        <dbReference type="EMBL" id="GBD69356.1"/>
    </source>
</evidence>
<dbReference type="Proteomes" id="UP000236214">
    <property type="component" value="Unassembled WGS sequence"/>
</dbReference>
<comment type="caution">
    <text evidence="1">The sequence shown here is derived from an EMBL/GenBank/DDBJ whole genome shotgun (WGS) entry which is preliminary data.</text>
</comment>